<accession>A0ABV0QBH4</accession>
<comment type="caution">
    <text evidence="1">The sequence shown here is derived from an EMBL/GenBank/DDBJ whole genome shotgun (WGS) entry which is preliminary data.</text>
</comment>
<dbReference type="EMBL" id="JAHRIN010005899">
    <property type="protein sequence ID" value="MEQ2193154.1"/>
    <property type="molecule type" value="Genomic_DNA"/>
</dbReference>
<evidence type="ECO:0000313" key="2">
    <source>
        <dbReference type="Proteomes" id="UP001434883"/>
    </source>
</evidence>
<sequence length="61" mass="6736">NFKDLISFLSQLNQSQSSVAAMVEVLSGRKKLWAQGELTAIESGYRQTVEVKHSCPQVLLA</sequence>
<proteinExistence type="predicted"/>
<protein>
    <submittedName>
        <fullName evidence="1">Uncharacterized protein</fullName>
    </submittedName>
</protein>
<evidence type="ECO:0000313" key="1">
    <source>
        <dbReference type="EMBL" id="MEQ2193154.1"/>
    </source>
</evidence>
<reference evidence="1 2" key="1">
    <citation type="submission" date="2021-06" db="EMBL/GenBank/DDBJ databases">
        <authorList>
            <person name="Palmer J.M."/>
        </authorList>
    </citation>
    <scope>NUCLEOTIDE SEQUENCE [LARGE SCALE GENOMIC DNA]</scope>
    <source>
        <strain evidence="1 2">XC_2019</strain>
        <tissue evidence="1">Muscle</tissue>
    </source>
</reference>
<keyword evidence="2" id="KW-1185">Reference proteome</keyword>
<feature type="non-terminal residue" evidence="1">
    <location>
        <position position="1"/>
    </location>
</feature>
<organism evidence="1 2">
    <name type="scientific">Xenoophorus captivus</name>
    <dbReference type="NCBI Taxonomy" id="1517983"/>
    <lineage>
        <taxon>Eukaryota</taxon>
        <taxon>Metazoa</taxon>
        <taxon>Chordata</taxon>
        <taxon>Craniata</taxon>
        <taxon>Vertebrata</taxon>
        <taxon>Euteleostomi</taxon>
        <taxon>Actinopterygii</taxon>
        <taxon>Neopterygii</taxon>
        <taxon>Teleostei</taxon>
        <taxon>Neoteleostei</taxon>
        <taxon>Acanthomorphata</taxon>
        <taxon>Ovalentaria</taxon>
        <taxon>Atherinomorphae</taxon>
        <taxon>Cyprinodontiformes</taxon>
        <taxon>Goodeidae</taxon>
        <taxon>Xenoophorus</taxon>
    </lineage>
</organism>
<gene>
    <name evidence="1" type="ORF">XENOCAPTIV_024868</name>
</gene>
<name>A0ABV0QBH4_9TELE</name>
<dbReference type="Proteomes" id="UP001434883">
    <property type="component" value="Unassembled WGS sequence"/>
</dbReference>